<evidence type="ECO:0000256" key="2">
    <source>
        <dbReference type="ARBA" id="ARBA00001958"/>
    </source>
</evidence>
<evidence type="ECO:0000259" key="19">
    <source>
        <dbReference type="Pfam" id="PF00224"/>
    </source>
</evidence>
<keyword evidence="12" id="KW-0067">ATP-binding</keyword>
<dbReference type="InterPro" id="IPR040442">
    <property type="entry name" value="Pyrv_kinase-like_dom_sf"/>
</dbReference>
<evidence type="ECO:0000256" key="9">
    <source>
        <dbReference type="ARBA" id="ARBA00022723"/>
    </source>
</evidence>
<dbReference type="GO" id="GO:0005524">
    <property type="term" value="F:ATP binding"/>
    <property type="evidence" value="ECO:0007669"/>
    <property type="project" value="UniProtKB-KW"/>
</dbReference>
<name>A0A4Z0YA46_9FIRM</name>
<dbReference type="AlphaFoldDB" id="A0A4Z0YA46"/>
<dbReference type="PRINTS" id="PR01050">
    <property type="entry name" value="PYRUVTKNASE"/>
</dbReference>
<evidence type="ECO:0000256" key="16">
    <source>
        <dbReference type="ARBA" id="ARBA00023317"/>
    </source>
</evidence>
<feature type="domain" description="Pyruvate kinase barrel" evidence="19">
    <location>
        <begin position="1"/>
        <end position="322"/>
    </location>
</feature>
<dbReference type="Proteomes" id="UP000297714">
    <property type="component" value="Unassembled WGS sequence"/>
</dbReference>
<evidence type="ECO:0000256" key="10">
    <source>
        <dbReference type="ARBA" id="ARBA00022741"/>
    </source>
</evidence>
<comment type="cofactor">
    <cofactor evidence="1">
        <name>Mg(2+)</name>
        <dbReference type="ChEBI" id="CHEBI:18420"/>
    </cofactor>
</comment>
<dbReference type="Pfam" id="PF02887">
    <property type="entry name" value="PK_C"/>
    <property type="match status" value="1"/>
</dbReference>
<comment type="similarity">
    <text evidence="5 18">Belongs to the pyruvate kinase family.</text>
</comment>
<dbReference type="InterPro" id="IPR015793">
    <property type="entry name" value="Pyrv_Knase_brl"/>
</dbReference>
<dbReference type="InterPro" id="IPR015806">
    <property type="entry name" value="Pyrv_Knase_insert_dom_sf"/>
</dbReference>
<dbReference type="RefSeq" id="WP_135660061.1">
    <property type="nucleotide sequence ID" value="NZ_SRMQ01000008.1"/>
</dbReference>
<accession>A0A4Z0YA46</accession>
<dbReference type="Gene3D" id="3.20.20.60">
    <property type="entry name" value="Phosphoenolpyruvate-binding domains"/>
    <property type="match status" value="1"/>
</dbReference>
<keyword evidence="15 18" id="KW-0324">Glycolysis</keyword>
<keyword evidence="8 18" id="KW-0808">Transferase</keyword>
<keyword evidence="13 18" id="KW-0460">Magnesium</keyword>
<evidence type="ECO:0000256" key="1">
    <source>
        <dbReference type="ARBA" id="ARBA00001946"/>
    </source>
</evidence>
<proteinExistence type="inferred from homology"/>
<dbReference type="GO" id="GO:0030955">
    <property type="term" value="F:potassium ion binding"/>
    <property type="evidence" value="ECO:0007669"/>
    <property type="project" value="UniProtKB-UniRule"/>
</dbReference>
<evidence type="ECO:0000259" key="21">
    <source>
        <dbReference type="Pfam" id="PF02887"/>
    </source>
</evidence>
<evidence type="ECO:0000313" key="22">
    <source>
        <dbReference type="EMBL" id="TGJ76121.1"/>
    </source>
</evidence>
<comment type="caution">
    <text evidence="22">The sequence shown here is derived from an EMBL/GenBank/DDBJ whole genome shotgun (WGS) entry which is preliminary data.</text>
</comment>
<evidence type="ECO:0000256" key="11">
    <source>
        <dbReference type="ARBA" id="ARBA00022777"/>
    </source>
</evidence>
<dbReference type="Gene3D" id="3.40.1380.20">
    <property type="entry name" value="Pyruvate kinase, C-terminal domain"/>
    <property type="match status" value="1"/>
</dbReference>
<dbReference type="InterPro" id="IPR018209">
    <property type="entry name" value="Pyrv_Knase_AS"/>
</dbReference>
<dbReference type="Pfam" id="PF00224">
    <property type="entry name" value="PK"/>
    <property type="match status" value="1"/>
</dbReference>
<dbReference type="Gene3D" id="3.50.30.10">
    <property type="entry name" value="Phosphohistidine domain"/>
    <property type="match status" value="1"/>
</dbReference>
<evidence type="ECO:0000256" key="6">
    <source>
        <dbReference type="ARBA" id="ARBA00012142"/>
    </source>
</evidence>
<evidence type="ECO:0000256" key="5">
    <source>
        <dbReference type="ARBA" id="ARBA00008663"/>
    </source>
</evidence>
<evidence type="ECO:0000256" key="3">
    <source>
        <dbReference type="ARBA" id="ARBA00004997"/>
    </source>
</evidence>
<dbReference type="NCBIfam" id="TIGR01064">
    <property type="entry name" value="pyruv_kin"/>
    <property type="match status" value="1"/>
</dbReference>
<keyword evidence="10" id="KW-0547">Nucleotide-binding</keyword>
<dbReference type="SUPFAM" id="SSF50800">
    <property type="entry name" value="PK beta-barrel domain-like"/>
    <property type="match status" value="1"/>
</dbReference>
<keyword evidence="23" id="KW-1185">Reference proteome</keyword>
<keyword evidence="14" id="KW-0630">Potassium</keyword>
<dbReference type="PANTHER" id="PTHR11817">
    <property type="entry name" value="PYRUVATE KINASE"/>
    <property type="match status" value="1"/>
</dbReference>
<dbReference type="InterPro" id="IPR011037">
    <property type="entry name" value="Pyrv_Knase-like_insert_dom_sf"/>
</dbReference>
<evidence type="ECO:0000256" key="7">
    <source>
        <dbReference type="ARBA" id="ARBA00018587"/>
    </source>
</evidence>
<dbReference type="FunFam" id="3.20.20.60:FF:000025">
    <property type="entry name" value="Pyruvate kinase"/>
    <property type="match status" value="1"/>
</dbReference>
<sequence>MRKTKIICTLGPATDNGDVLRQLMLAGMDVARLNFSHQTAAEQKVRADAVKKLRSELGLPVALLLDTKGPEIRLKEFSKPKVTLNAGDKFTLTNRDIVGNETIASVTFDHLPQEVVPGAKILIDDGLIELKVESRTDTDIYCTVINGGDVSAHKGINVPGSKLSLPFISEKDKEDIAFAVKEDFDFIAASFTRSAQDILDLRTELEKHNCHKIRIIAKIENSEGVDNIDEIIRVSDGIMVARGDLGVEIPLEEVPVIQKKLIKKGYNAGKQVITATQMLDSMMKNPRPTRAETSDVANAIYDGTSAIMLSGETAAGKYPIAALRMMATIAERTERDIDYQSRFRKRDFTELPNVTSAISHATCTTAQDLGAVAIITVSKSGRTARMISKYRPECPIISGTTDETVQRQMNLSWGVVPILVDEKDNTDELFDHVVDVARSKGLLKNGDLVVITAGVPLGISGTTNLLKVHLVGDVLVSGIGVTKGAVCGNLCVCKDEDTAIKTFKEGDILVIPQTSNRILNIIKKASGIITENGGMNSHAAIVGLALDKPVIVAAEHATQILKSGTTVTLDAARAIVFSGKEKCGV</sequence>
<dbReference type="GO" id="GO:0004743">
    <property type="term" value="F:pyruvate kinase activity"/>
    <property type="evidence" value="ECO:0007669"/>
    <property type="project" value="UniProtKB-UniRule"/>
</dbReference>
<evidence type="ECO:0000256" key="4">
    <source>
        <dbReference type="ARBA" id="ARBA00006237"/>
    </source>
</evidence>
<reference evidence="22 23" key="1">
    <citation type="submission" date="2019-04" db="EMBL/GenBank/DDBJ databases">
        <authorList>
            <person name="Poehlein A."/>
            <person name="Bengelsdorf F.R."/>
            <person name="Duerre P."/>
            <person name="Daniel R."/>
        </authorList>
    </citation>
    <scope>NUCLEOTIDE SEQUENCE [LARGE SCALE GENOMIC DNA]</scope>
    <source>
        <strain evidence="22 23">BS-1</strain>
    </source>
</reference>
<dbReference type="NCBIfam" id="NF004978">
    <property type="entry name" value="PRK06354.1"/>
    <property type="match status" value="1"/>
</dbReference>
<dbReference type="Pfam" id="PF00391">
    <property type="entry name" value="PEP-utilizers"/>
    <property type="match status" value="1"/>
</dbReference>
<dbReference type="SUPFAM" id="SSF52009">
    <property type="entry name" value="Phosphohistidine domain"/>
    <property type="match status" value="1"/>
</dbReference>
<protein>
    <recommendedName>
        <fullName evidence="7 17">Pyruvate kinase</fullName>
        <ecNumber evidence="6 17">2.7.1.40</ecNumber>
    </recommendedName>
</protein>
<dbReference type="EC" id="2.7.1.40" evidence="6 17"/>
<dbReference type="GO" id="GO:0000287">
    <property type="term" value="F:magnesium ion binding"/>
    <property type="evidence" value="ECO:0007669"/>
    <property type="project" value="UniProtKB-UniRule"/>
</dbReference>
<dbReference type="Gene3D" id="2.40.33.10">
    <property type="entry name" value="PK beta-barrel domain-like"/>
    <property type="match status" value="1"/>
</dbReference>
<dbReference type="InterPro" id="IPR036637">
    <property type="entry name" value="Phosphohistidine_dom_sf"/>
</dbReference>
<evidence type="ECO:0000256" key="12">
    <source>
        <dbReference type="ARBA" id="ARBA00022840"/>
    </source>
</evidence>
<evidence type="ECO:0000256" key="15">
    <source>
        <dbReference type="ARBA" id="ARBA00023152"/>
    </source>
</evidence>
<dbReference type="InterPro" id="IPR008279">
    <property type="entry name" value="PEP-util_enz_mobile_dom"/>
</dbReference>
<dbReference type="FunFam" id="2.40.33.10:FF:000001">
    <property type="entry name" value="Pyruvate kinase"/>
    <property type="match status" value="1"/>
</dbReference>
<dbReference type="OrthoDB" id="9812123at2"/>
<keyword evidence="9" id="KW-0479">Metal-binding</keyword>
<dbReference type="InterPro" id="IPR001697">
    <property type="entry name" value="Pyr_Knase"/>
</dbReference>
<comment type="similarity">
    <text evidence="4">In the C-terminal section; belongs to the PEP-utilizing enzyme family.</text>
</comment>
<dbReference type="InterPro" id="IPR015795">
    <property type="entry name" value="Pyrv_Knase_C"/>
</dbReference>
<comment type="cofactor">
    <cofactor evidence="2">
        <name>K(+)</name>
        <dbReference type="ChEBI" id="CHEBI:29103"/>
    </cofactor>
</comment>
<keyword evidence="16 22" id="KW-0670">Pyruvate</keyword>
<dbReference type="GO" id="GO:0016301">
    <property type="term" value="F:kinase activity"/>
    <property type="evidence" value="ECO:0007669"/>
    <property type="project" value="UniProtKB-KW"/>
</dbReference>
<feature type="domain" description="PEP-utilising enzyme mobile" evidence="20">
    <location>
        <begin position="503"/>
        <end position="573"/>
    </location>
</feature>
<dbReference type="SUPFAM" id="SSF52935">
    <property type="entry name" value="PK C-terminal domain-like"/>
    <property type="match status" value="1"/>
</dbReference>
<comment type="pathway">
    <text evidence="3 18">Carbohydrate degradation; glycolysis; pyruvate from D-glyceraldehyde 3-phosphate: step 5/5.</text>
</comment>
<dbReference type="InterPro" id="IPR015813">
    <property type="entry name" value="Pyrv/PenolPyrv_kinase-like_dom"/>
</dbReference>
<dbReference type="SUPFAM" id="SSF51621">
    <property type="entry name" value="Phosphoenolpyruvate/pyruvate domain"/>
    <property type="match status" value="1"/>
</dbReference>
<keyword evidence="11 18" id="KW-0418">Kinase</keyword>
<dbReference type="PROSITE" id="PS00110">
    <property type="entry name" value="PYRUVATE_KINASE"/>
    <property type="match status" value="1"/>
</dbReference>
<comment type="catalytic activity">
    <reaction evidence="18">
        <text>pyruvate + ATP = phosphoenolpyruvate + ADP + H(+)</text>
        <dbReference type="Rhea" id="RHEA:18157"/>
        <dbReference type="ChEBI" id="CHEBI:15361"/>
        <dbReference type="ChEBI" id="CHEBI:15378"/>
        <dbReference type="ChEBI" id="CHEBI:30616"/>
        <dbReference type="ChEBI" id="CHEBI:58702"/>
        <dbReference type="ChEBI" id="CHEBI:456216"/>
        <dbReference type="EC" id="2.7.1.40"/>
    </reaction>
</comment>
<evidence type="ECO:0000313" key="23">
    <source>
        <dbReference type="Proteomes" id="UP000297714"/>
    </source>
</evidence>
<dbReference type="UniPathway" id="UPA00109">
    <property type="reaction ID" value="UER00188"/>
</dbReference>
<gene>
    <name evidence="22" type="primary">pyk</name>
    <name evidence="22" type="ORF">CAGA_18420</name>
</gene>
<evidence type="ECO:0000259" key="20">
    <source>
        <dbReference type="Pfam" id="PF00391"/>
    </source>
</evidence>
<organism evidence="22 23">
    <name type="scientific">Caproiciproducens galactitolivorans</name>
    <dbReference type="NCBI Taxonomy" id="642589"/>
    <lineage>
        <taxon>Bacteria</taxon>
        <taxon>Bacillati</taxon>
        <taxon>Bacillota</taxon>
        <taxon>Clostridia</taxon>
        <taxon>Eubacteriales</taxon>
        <taxon>Acutalibacteraceae</taxon>
        <taxon>Caproiciproducens</taxon>
    </lineage>
</organism>
<evidence type="ECO:0000256" key="8">
    <source>
        <dbReference type="ARBA" id="ARBA00022679"/>
    </source>
</evidence>
<evidence type="ECO:0000256" key="13">
    <source>
        <dbReference type="ARBA" id="ARBA00022842"/>
    </source>
</evidence>
<evidence type="ECO:0000256" key="14">
    <source>
        <dbReference type="ARBA" id="ARBA00022958"/>
    </source>
</evidence>
<evidence type="ECO:0000256" key="17">
    <source>
        <dbReference type="NCBIfam" id="TIGR01064"/>
    </source>
</evidence>
<dbReference type="NCBIfam" id="NF004491">
    <property type="entry name" value="PRK05826.1"/>
    <property type="match status" value="1"/>
</dbReference>
<evidence type="ECO:0000256" key="18">
    <source>
        <dbReference type="RuleBase" id="RU000504"/>
    </source>
</evidence>
<dbReference type="EMBL" id="SRMQ01000008">
    <property type="protein sequence ID" value="TGJ76121.1"/>
    <property type="molecule type" value="Genomic_DNA"/>
</dbReference>
<feature type="domain" description="Pyruvate kinase C-terminal" evidence="21">
    <location>
        <begin position="357"/>
        <end position="469"/>
    </location>
</feature>
<dbReference type="InterPro" id="IPR036918">
    <property type="entry name" value="Pyrv_Knase_C_sf"/>
</dbReference>